<proteinExistence type="predicted"/>
<dbReference type="EMBL" id="PQXF01000032">
    <property type="protein sequence ID" value="PXF58809.1"/>
    <property type="molecule type" value="Genomic_DNA"/>
</dbReference>
<dbReference type="Proteomes" id="UP000248329">
    <property type="component" value="Unassembled WGS sequence"/>
</dbReference>
<name>A0AC61L0D0_9EURY</name>
<sequence length="200" mass="23022">MAQLVMDGRLWRDTYRIKRSQMRNRCVQALDLSPGFSDFRVYSGVTYLSGSPLLHTMTNRKEFHELIPIGRAEELLRSITHSSTEVVPLDLAYHSVLADDVFAPIDLPSFDRTDMDGYAVRAADTCSAREEESVQLVNCGQNPCRRRFRRLQFLMVLLPRSPHARLISRGCCCGRNVFLGRWCDLNITELPINYQKLPNW</sequence>
<organism evidence="1 2">
    <name type="scientific">Candidatus Methanogaster sp</name>
    <dbReference type="NCBI Taxonomy" id="3386292"/>
    <lineage>
        <taxon>Archaea</taxon>
        <taxon>Methanobacteriati</taxon>
        <taxon>Methanobacteriota</taxon>
        <taxon>Stenosarchaea group</taxon>
        <taxon>Methanomicrobia</taxon>
        <taxon>Methanosarcinales</taxon>
        <taxon>ANME-2 cluster</taxon>
        <taxon>Candidatus Methanogasteraceae</taxon>
        <taxon>Candidatus Methanogaster</taxon>
    </lineage>
</organism>
<gene>
    <name evidence="1" type="ORF">C4B59_12700</name>
</gene>
<comment type="caution">
    <text evidence="1">The sequence shown here is derived from an EMBL/GenBank/DDBJ whole genome shotgun (WGS) entry which is preliminary data.</text>
</comment>
<evidence type="ECO:0000313" key="2">
    <source>
        <dbReference type="Proteomes" id="UP000248329"/>
    </source>
</evidence>
<accession>A0AC61L0D0</accession>
<evidence type="ECO:0000313" key="1">
    <source>
        <dbReference type="EMBL" id="PXF58809.1"/>
    </source>
</evidence>
<protein>
    <submittedName>
        <fullName evidence="1">Uncharacterized protein</fullName>
    </submittedName>
</protein>
<reference evidence="1" key="1">
    <citation type="submission" date="2018-01" db="EMBL/GenBank/DDBJ databases">
        <authorList>
            <person name="Krukenberg V."/>
        </authorList>
    </citation>
    <scope>NUCLEOTIDE SEQUENCE</scope>
    <source>
        <strain evidence="1">E20ANME2</strain>
    </source>
</reference>